<dbReference type="RefSeq" id="WP_110940163.1">
    <property type="nucleotide sequence ID" value="NZ_FQZV01000010.1"/>
</dbReference>
<evidence type="ECO:0000313" key="6">
    <source>
        <dbReference type="Proteomes" id="UP000184536"/>
    </source>
</evidence>
<dbReference type="PROSITE" id="PS50949">
    <property type="entry name" value="HTH_GNTR"/>
    <property type="match status" value="1"/>
</dbReference>
<dbReference type="SMART" id="SM00345">
    <property type="entry name" value="HTH_GNTR"/>
    <property type="match status" value="1"/>
</dbReference>
<dbReference type="FunFam" id="1.10.10.10:FF:000079">
    <property type="entry name" value="GntR family transcriptional regulator"/>
    <property type="match status" value="1"/>
</dbReference>
<keyword evidence="6" id="KW-1185">Reference proteome</keyword>
<keyword evidence="1" id="KW-0805">Transcription regulation</keyword>
<dbReference type="PANTHER" id="PTHR44846">
    <property type="entry name" value="MANNOSYL-D-GLYCERATE TRANSPORT/METABOLISM SYSTEM REPRESSOR MNGR-RELATED"/>
    <property type="match status" value="1"/>
</dbReference>
<dbReference type="Gene3D" id="3.40.1410.10">
    <property type="entry name" value="Chorismate lyase-like"/>
    <property type="match status" value="1"/>
</dbReference>
<name>A0A1M6F317_9FIRM</name>
<organism evidence="5 6">
    <name type="scientific">Geosporobacter subterraneus DSM 17957</name>
    <dbReference type="NCBI Taxonomy" id="1121919"/>
    <lineage>
        <taxon>Bacteria</taxon>
        <taxon>Bacillati</taxon>
        <taxon>Bacillota</taxon>
        <taxon>Clostridia</taxon>
        <taxon>Peptostreptococcales</taxon>
        <taxon>Thermotaleaceae</taxon>
        <taxon>Geosporobacter</taxon>
    </lineage>
</organism>
<proteinExistence type="predicted"/>
<dbReference type="InterPro" id="IPR036390">
    <property type="entry name" value="WH_DNA-bd_sf"/>
</dbReference>
<dbReference type="Pfam" id="PF00392">
    <property type="entry name" value="GntR"/>
    <property type="match status" value="1"/>
</dbReference>
<dbReference type="Pfam" id="PF07702">
    <property type="entry name" value="UTRA"/>
    <property type="match status" value="1"/>
</dbReference>
<dbReference type="PRINTS" id="PR00035">
    <property type="entry name" value="HTHGNTR"/>
</dbReference>
<dbReference type="EMBL" id="FQZV01000010">
    <property type="protein sequence ID" value="SHI92046.1"/>
    <property type="molecule type" value="Genomic_DNA"/>
</dbReference>
<dbReference type="InterPro" id="IPR028978">
    <property type="entry name" value="Chorismate_lyase_/UTRA_dom_sf"/>
</dbReference>
<dbReference type="SMART" id="SM00866">
    <property type="entry name" value="UTRA"/>
    <property type="match status" value="1"/>
</dbReference>
<dbReference type="STRING" id="1121919.SAMN02745975_00890"/>
<dbReference type="InterPro" id="IPR036388">
    <property type="entry name" value="WH-like_DNA-bd_sf"/>
</dbReference>
<dbReference type="GO" id="GO:0003700">
    <property type="term" value="F:DNA-binding transcription factor activity"/>
    <property type="evidence" value="ECO:0007669"/>
    <property type="project" value="InterPro"/>
</dbReference>
<dbReference type="InterPro" id="IPR011663">
    <property type="entry name" value="UTRA"/>
</dbReference>
<evidence type="ECO:0000256" key="3">
    <source>
        <dbReference type="ARBA" id="ARBA00023163"/>
    </source>
</evidence>
<keyword evidence="3" id="KW-0804">Transcription</keyword>
<dbReference type="SUPFAM" id="SSF46785">
    <property type="entry name" value="Winged helix' DNA-binding domain"/>
    <property type="match status" value="1"/>
</dbReference>
<evidence type="ECO:0000313" key="5">
    <source>
        <dbReference type="EMBL" id="SHI92046.1"/>
    </source>
</evidence>
<sequence>MKRVNKHSFVPLYYQLKDIITEMIENEELKPQDPIPSERELCEYHGVSRMTVNKAITSLVSEGLLYREQGKGTFVARPKERHSLSELRSFTEDMRRQGMTVETRMISFQKRPVTKKLEKALQLREGQQVFEIRRLRIVSGEPYALETAYIPTHLCEDLTAEKLENNSLYAILSEVYQLEMAYAYQTIEPVIIDDYESMLLQVEKNSLGLLFSRKTYLQDHTPMELTKAIYRSDKYKYEVMLKR</sequence>
<evidence type="ECO:0000256" key="2">
    <source>
        <dbReference type="ARBA" id="ARBA00023125"/>
    </source>
</evidence>
<dbReference type="SUPFAM" id="SSF64288">
    <property type="entry name" value="Chorismate lyase-like"/>
    <property type="match status" value="1"/>
</dbReference>
<dbReference type="OrthoDB" id="46236at2"/>
<dbReference type="CDD" id="cd07377">
    <property type="entry name" value="WHTH_GntR"/>
    <property type="match status" value="1"/>
</dbReference>
<gene>
    <name evidence="5" type="ORF">SAMN02745975_00890</name>
</gene>
<dbReference type="InterPro" id="IPR000524">
    <property type="entry name" value="Tscrpt_reg_HTH_GntR"/>
</dbReference>
<protein>
    <submittedName>
        <fullName evidence="5">GntR family transcriptional regulator</fullName>
    </submittedName>
</protein>
<reference evidence="6" key="1">
    <citation type="submission" date="2016-11" db="EMBL/GenBank/DDBJ databases">
        <authorList>
            <person name="Varghese N."/>
            <person name="Submissions S."/>
        </authorList>
    </citation>
    <scope>NUCLEOTIDE SEQUENCE [LARGE SCALE GENOMIC DNA]</scope>
    <source>
        <strain evidence="6">DSM 17957</strain>
    </source>
</reference>
<keyword evidence="2" id="KW-0238">DNA-binding</keyword>
<evidence type="ECO:0000256" key="1">
    <source>
        <dbReference type="ARBA" id="ARBA00023015"/>
    </source>
</evidence>
<dbReference type="AlphaFoldDB" id="A0A1M6F317"/>
<dbReference type="GO" id="GO:0003677">
    <property type="term" value="F:DNA binding"/>
    <property type="evidence" value="ECO:0007669"/>
    <property type="project" value="UniProtKB-KW"/>
</dbReference>
<dbReference type="Gene3D" id="1.10.10.10">
    <property type="entry name" value="Winged helix-like DNA-binding domain superfamily/Winged helix DNA-binding domain"/>
    <property type="match status" value="1"/>
</dbReference>
<dbReference type="Proteomes" id="UP000184536">
    <property type="component" value="Unassembled WGS sequence"/>
</dbReference>
<dbReference type="GO" id="GO:0045892">
    <property type="term" value="P:negative regulation of DNA-templated transcription"/>
    <property type="evidence" value="ECO:0007669"/>
    <property type="project" value="TreeGrafter"/>
</dbReference>
<dbReference type="InterPro" id="IPR050679">
    <property type="entry name" value="Bact_HTH_transcr_reg"/>
</dbReference>
<accession>A0A1M6F317</accession>
<evidence type="ECO:0000259" key="4">
    <source>
        <dbReference type="PROSITE" id="PS50949"/>
    </source>
</evidence>
<dbReference type="PANTHER" id="PTHR44846:SF1">
    <property type="entry name" value="MANNOSYL-D-GLYCERATE TRANSPORT_METABOLISM SYSTEM REPRESSOR MNGR-RELATED"/>
    <property type="match status" value="1"/>
</dbReference>
<feature type="domain" description="HTH gntR-type" evidence="4">
    <location>
        <begin position="10"/>
        <end position="78"/>
    </location>
</feature>